<evidence type="ECO:0008006" key="5">
    <source>
        <dbReference type="Google" id="ProtNLM"/>
    </source>
</evidence>
<feature type="chain" id="PRO_5038744484" description="ATP/GTP-binding protein" evidence="2">
    <location>
        <begin position="21"/>
        <end position="301"/>
    </location>
</feature>
<organism evidence="3 4">
    <name type="scientific">Virgisporangium aurantiacum</name>
    <dbReference type="NCBI Taxonomy" id="175570"/>
    <lineage>
        <taxon>Bacteria</taxon>
        <taxon>Bacillati</taxon>
        <taxon>Actinomycetota</taxon>
        <taxon>Actinomycetes</taxon>
        <taxon>Micromonosporales</taxon>
        <taxon>Micromonosporaceae</taxon>
        <taxon>Virgisporangium</taxon>
    </lineage>
</organism>
<accession>A0A8J4E4X1</accession>
<name>A0A8J4E4X1_9ACTN</name>
<keyword evidence="2" id="KW-0732">Signal</keyword>
<sequence>MLKRLAAVALFVVIVGPDWGATASADPVNPVACEDHKPVPGCVVRAQRPGAGSGGGDTSDTGSAGCHDRDGTPAPCYIAGRGSLGSDGCYYERVADGPPPPDAQGPGAWYARSCSADDLNGPLGVPLAGGQVWLPDGAVPISPEVLAQEAVSRLDLPIPAIRLSPAPPAPQIVFLPMWVWLDASSWGSRSATASVPGLSVTATATAQKLVLSPGDGATVTCTGRGAAWTAGTDPAAASTCGHTYTSLPPRGVFTLRATVTWSVSWAGGGAAGTVPDLTTTATVDLEVREAGALNVGGAGRS</sequence>
<dbReference type="RefSeq" id="WP_204008026.1">
    <property type="nucleotide sequence ID" value="NZ_BOPG01000077.1"/>
</dbReference>
<keyword evidence="4" id="KW-1185">Reference proteome</keyword>
<dbReference type="EMBL" id="BOPG01000077">
    <property type="protein sequence ID" value="GIJ62410.1"/>
    <property type="molecule type" value="Genomic_DNA"/>
</dbReference>
<reference evidence="3" key="1">
    <citation type="submission" date="2021-01" db="EMBL/GenBank/DDBJ databases">
        <title>Whole genome shotgun sequence of Virgisporangium aurantiacum NBRC 16421.</title>
        <authorList>
            <person name="Komaki H."/>
            <person name="Tamura T."/>
        </authorList>
    </citation>
    <scope>NUCLEOTIDE SEQUENCE</scope>
    <source>
        <strain evidence="3">NBRC 16421</strain>
    </source>
</reference>
<proteinExistence type="predicted"/>
<evidence type="ECO:0000313" key="4">
    <source>
        <dbReference type="Proteomes" id="UP000612585"/>
    </source>
</evidence>
<dbReference type="AlphaFoldDB" id="A0A8J4E4X1"/>
<dbReference type="Proteomes" id="UP000612585">
    <property type="component" value="Unassembled WGS sequence"/>
</dbReference>
<protein>
    <recommendedName>
        <fullName evidence="5">ATP/GTP-binding protein</fullName>
    </recommendedName>
</protein>
<evidence type="ECO:0000256" key="2">
    <source>
        <dbReference type="SAM" id="SignalP"/>
    </source>
</evidence>
<feature type="region of interest" description="Disordered" evidence="1">
    <location>
        <begin position="46"/>
        <end position="66"/>
    </location>
</feature>
<evidence type="ECO:0000256" key="1">
    <source>
        <dbReference type="SAM" id="MobiDB-lite"/>
    </source>
</evidence>
<comment type="caution">
    <text evidence="3">The sequence shown here is derived from an EMBL/GenBank/DDBJ whole genome shotgun (WGS) entry which is preliminary data.</text>
</comment>
<feature type="signal peptide" evidence="2">
    <location>
        <begin position="1"/>
        <end position="20"/>
    </location>
</feature>
<gene>
    <name evidence="3" type="ORF">Vau01_099260</name>
</gene>
<evidence type="ECO:0000313" key="3">
    <source>
        <dbReference type="EMBL" id="GIJ62410.1"/>
    </source>
</evidence>